<evidence type="ECO:0000313" key="9">
    <source>
        <dbReference type="Proteomes" id="UP000199518"/>
    </source>
</evidence>
<feature type="domain" description="NfeD integral membrane" evidence="7">
    <location>
        <begin position="2"/>
        <end position="89"/>
    </location>
</feature>
<dbReference type="InterPro" id="IPR002810">
    <property type="entry name" value="NfeD-like_C"/>
</dbReference>
<evidence type="ECO:0000259" key="6">
    <source>
        <dbReference type="Pfam" id="PF01957"/>
    </source>
</evidence>
<evidence type="ECO:0000256" key="2">
    <source>
        <dbReference type="ARBA" id="ARBA00022692"/>
    </source>
</evidence>
<dbReference type="EMBL" id="FOQD01000003">
    <property type="protein sequence ID" value="SFH79835.1"/>
    <property type="molecule type" value="Genomic_DNA"/>
</dbReference>
<evidence type="ECO:0000256" key="5">
    <source>
        <dbReference type="SAM" id="Phobius"/>
    </source>
</evidence>
<evidence type="ECO:0000256" key="4">
    <source>
        <dbReference type="ARBA" id="ARBA00023136"/>
    </source>
</evidence>
<keyword evidence="2 5" id="KW-0812">Transmembrane</keyword>
<dbReference type="GO" id="GO:0016020">
    <property type="term" value="C:membrane"/>
    <property type="evidence" value="ECO:0007669"/>
    <property type="project" value="UniProtKB-SubCell"/>
</dbReference>
<dbReference type="Pfam" id="PF01957">
    <property type="entry name" value="NfeD"/>
    <property type="match status" value="1"/>
</dbReference>
<dbReference type="Pfam" id="PF24961">
    <property type="entry name" value="NfeD_membrane"/>
    <property type="match status" value="1"/>
</dbReference>
<accession>A0A1I3CZD1</accession>
<dbReference type="InterPro" id="IPR012340">
    <property type="entry name" value="NA-bd_OB-fold"/>
</dbReference>
<feature type="transmembrane region" description="Helical" evidence="5">
    <location>
        <begin position="22"/>
        <end position="40"/>
    </location>
</feature>
<dbReference type="PANTHER" id="PTHR33507">
    <property type="entry name" value="INNER MEMBRANE PROTEIN YBBJ"/>
    <property type="match status" value="1"/>
</dbReference>
<dbReference type="GO" id="GO:0008233">
    <property type="term" value="F:peptidase activity"/>
    <property type="evidence" value="ECO:0007669"/>
    <property type="project" value="UniProtKB-KW"/>
</dbReference>
<gene>
    <name evidence="8" type="ORF">SAMN05421753_10327</name>
</gene>
<name>A0A1I3CZD1_9PLAN</name>
<reference evidence="9" key="1">
    <citation type="submission" date="2016-10" db="EMBL/GenBank/DDBJ databases">
        <authorList>
            <person name="Varghese N."/>
            <person name="Submissions S."/>
        </authorList>
    </citation>
    <scope>NUCLEOTIDE SEQUENCE [LARGE SCALE GENOMIC DNA]</scope>
    <source>
        <strain evidence="9">DSM 26348</strain>
    </source>
</reference>
<dbReference type="Gene3D" id="2.40.50.140">
    <property type="entry name" value="Nucleic acid-binding proteins"/>
    <property type="match status" value="1"/>
</dbReference>
<organism evidence="8 9">
    <name type="scientific">Planctomicrobium piriforme</name>
    <dbReference type="NCBI Taxonomy" id="1576369"/>
    <lineage>
        <taxon>Bacteria</taxon>
        <taxon>Pseudomonadati</taxon>
        <taxon>Planctomycetota</taxon>
        <taxon>Planctomycetia</taxon>
        <taxon>Planctomycetales</taxon>
        <taxon>Planctomycetaceae</taxon>
        <taxon>Planctomicrobium</taxon>
    </lineage>
</organism>
<dbReference type="PANTHER" id="PTHR33507:SF4">
    <property type="entry name" value="NODULATION COMPETITIVENESS PROTEIN NFED"/>
    <property type="match status" value="1"/>
</dbReference>
<dbReference type="RefSeq" id="WP_092048063.1">
    <property type="nucleotide sequence ID" value="NZ_FOQD01000003.1"/>
</dbReference>
<dbReference type="GO" id="GO:0006508">
    <property type="term" value="P:proteolysis"/>
    <property type="evidence" value="ECO:0007669"/>
    <property type="project" value="UniProtKB-KW"/>
</dbReference>
<feature type="transmembrane region" description="Helical" evidence="5">
    <location>
        <begin position="71"/>
        <end position="95"/>
    </location>
</feature>
<dbReference type="InterPro" id="IPR052165">
    <property type="entry name" value="Membrane_assoc_protease"/>
</dbReference>
<dbReference type="AlphaFoldDB" id="A0A1I3CZD1"/>
<dbReference type="OrthoDB" id="283587at2"/>
<evidence type="ECO:0000313" key="8">
    <source>
        <dbReference type="EMBL" id="SFH79835.1"/>
    </source>
</evidence>
<proteinExistence type="predicted"/>
<feature type="transmembrane region" description="Helical" evidence="5">
    <location>
        <begin position="45"/>
        <end position="65"/>
    </location>
</feature>
<keyword evidence="9" id="KW-1185">Reference proteome</keyword>
<keyword evidence="3 5" id="KW-1133">Transmembrane helix</keyword>
<evidence type="ECO:0000259" key="7">
    <source>
        <dbReference type="Pfam" id="PF24961"/>
    </source>
</evidence>
<keyword evidence="8" id="KW-0645">Protease</keyword>
<protein>
    <submittedName>
        <fullName evidence="8">Membrane-bound serine protease (ClpP class)</fullName>
    </submittedName>
</protein>
<dbReference type="STRING" id="1576369.SAMN05421753_10327"/>
<comment type="subcellular location">
    <subcellularLocation>
        <location evidence="1">Membrane</location>
        <topology evidence="1">Multi-pass membrane protein</topology>
    </subcellularLocation>
</comment>
<dbReference type="InterPro" id="IPR056739">
    <property type="entry name" value="NfeD_membrane"/>
</dbReference>
<feature type="domain" description="NfeD-like C-terminal" evidence="6">
    <location>
        <begin position="126"/>
        <end position="180"/>
    </location>
</feature>
<evidence type="ECO:0000256" key="1">
    <source>
        <dbReference type="ARBA" id="ARBA00004141"/>
    </source>
</evidence>
<dbReference type="Proteomes" id="UP000199518">
    <property type="component" value="Unassembled WGS sequence"/>
</dbReference>
<keyword evidence="4 5" id="KW-0472">Membrane</keyword>
<sequence length="212" mass="22487">MAALLSAVTALGESEFMDPQLLVVVLVLAGIALIFAELFLPSGGAIAVMCIGCFLASGYFAYKAWYLTQPIFWWTYLGSVAVIIPATIIGAFQLLTRTSLGNRVLLSAPTSAEVTPYQQDLLHLTGLIGRHGTAVNLMTPGGLVLVNGERLHAVSEGLMIEPNTTVEVIAVRGTRVVVRPVAASTSAAELSQLAKEAEAAEDEIDPFRMDEA</sequence>
<keyword evidence="8" id="KW-0378">Hydrolase</keyword>
<evidence type="ECO:0000256" key="3">
    <source>
        <dbReference type="ARBA" id="ARBA00022989"/>
    </source>
</evidence>
<dbReference type="SUPFAM" id="SSF141322">
    <property type="entry name" value="NfeD domain-like"/>
    <property type="match status" value="1"/>
</dbReference>